<evidence type="ECO:0000313" key="5">
    <source>
        <dbReference type="EMBL" id="GMG87631.1"/>
    </source>
</evidence>
<gene>
    <name evidence="5" type="ORF">MNKW57_19520</name>
</gene>
<dbReference type="Pfam" id="PF07676">
    <property type="entry name" value="PD40"/>
    <property type="match status" value="2"/>
</dbReference>
<name>A0ABQ6M001_9GAMM</name>
<dbReference type="Gene3D" id="3.40.50.1820">
    <property type="entry name" value="alpha/beta hydrolase"/>
    <property type="match status" value="1"/>
</dbReference>
<evidence type="ECO:0000259" key="4">
    <source>
        <dbReference type="Pfam" id="PF00930"/>
    </source>
</evidence>
<feature type="domain" description="Dipeptidylpeptidase IV N-terminal" evidence="4">
    <location>
        <begin position="134"/>
        <end position="223"/>
    </location>
</feature>
<protein>
    <submittedName>
        <fullName evidence="5">S9 family peptidase</fullName>
    </submittedName>
</protein>
<comment type="caution">
    <text evidence="5">The sequence shown here is derived from an EMBL/GenBank/DDBJ whole genome shotgun (WGS) entry which is preliminary data.</text>
</comment>
<dbReference type="Pfam" id="PF00326">
    <property type="entry name" value="Peptidase_S9"/>
    <property type="match status" value="1"/>
</dbReference>
<dbReference type="PANTHER" id="PTHR42776:SF27">
    <property type="entry name" value="DIPEPTIDYL PEPTIDASE FAMILY MEMBER 6"/>
    <property type="match status" value="1"/>
</dbReference>
<sequence>MDKTADLRRSNIWRVDADGSDLRPVTSGRFNDSAPRLSPSGEVLAYVSNRSGKPQIHLYWVDNGQDIQISHLPKAPSSLTWSPDGKYLAFAMFVPGKKDNPIKVSGKPEDAKWADPVSYTDKLVYRVDGGGYVKPGNKQLFVMSRDGGTPRQLTSGDFNHDGPLAWSGDSQSIYFSANRHDNHETEVLNSEIYRVSLAGSEIGQVTERFGPDFHPQVSPDGKQLAYLGFDDKLLGYHNAALYVRDLASGEARMVKTAEDRSVESFRWDSDSESIVYQYDDFGATKLARSSLDGESRDLVVDAGGLSLGRPYDGAAFNVAPNGAVAYTQTDGSAPAELALFKGRKSKLITAVNADLIPFRDMATIEEIRFKSGYDQREIQGWVAYPPGFDANKKYPLVLEIHGGPFANYGKRFAAEIQLFAAAGNVVLYLNPRGSTSYGAEFANLIHHNYPSQDYDDLMAGVDAMLAQGFIDEERLYVTGGSGGGTLTAWIIGHTDRFRAAVVAKPVINWESFVLTADFSPFFTRYWFGGMPWEKPEEYRRRSPLTYVGNVKTPTMLLTGEEDFRTPISESEQYYKALKLQNVPASMVRVPGASHGIAARPSQLVAKVAAIQHWFDQYAPKYDEPVLSQAEGAIEGEPDGEE</sequence>
<evidence type="ECO:0000256" key="1">
    <source>
        <dbReference type="ARBA" id="ARBA00022801"/>
    </source>
</evidence>
<dbReference type="InterPro" id="IPR029058">
    <property type="entry name" value="AB_hydrolase_fold"/>
</dbReference>
<dbReference type="Pfam" id="PF00930">
    <property type="entry name" value="DPPIV_N"/>
    <property type="match status" value="1"/>
</dbReference>
<dbReference type="Proteomes" id="UP001224392">
    <property type="component" value="Unassembled WGS sequence"/>
</dbReference>
<keyword evidence="1" id="KW-0378">Hydrolase</keyword>
<feature type="domain" description="Peptidase S9 prolyl oligopeptidase catalytic" evidence="3">
    <location>
        <begin position="412"/>
        <end position="618"/>
    </location>
</feature>
<reference evidence="5 6" key="1">
    <citation type="submission" date="2023-04" db="EMBL/GenBank/DDBJ databases">
        <title>Marinobulbifer ophiurae gen. nov., sp. Nov., isolate from tissue of brittle star Ophioplocus japonicus.</title>
        <authorList>
            <person name="Kawano K."/>
            <person name="Sawayama S."/>
            <person name="Nakagawa S."/>
        </authorList>
    </citation>
    <scope>NUCLEOTIDE SEQUENCE [LARGE SCALE GENOMIC DNA]</scope>
    <source>
        <strain evidence="5 6">NKW57</strain>
    </source>
</reference>
<dbReference type="InterPro" id="IPR011659">
    <property type="entry name" value="WD40"/>
</dbReference>
<dbReference type="InterPro" id="IPR001375">
    <property type="entry name" value="Peptidase_S9_cat"/>
</dbReference>
<keyword evidence="2" id="KW-0720">Serine protease</keyword>
<dbReference type="SUPFAM" id="SSF82171">
    <property type="entry name" value="DPP6 N-terminal domain-like"/>
    <property type="match status" value="1"/>
</dbReference>
<evidence type="ECO:0000259" key="3">
    <source>
        <dbReference type="Pfam" id="PF00326"/>
    </source>
</evidence>
<organism evidence="5 6">
    <name type="scientific">Biformimicrobium ophioploci</name>
    <dbReference type="NCBI Taxonomy" id="3036711"/>
    <lineage>
        <taxon>Bacteria</taxon>
        <taxon>Pseudomonadati</taxon>
        <taxon>Pseudomonadota</taxon>
        <taxon>Gammaproteobacteria</taxon>
        <taxon>Cellvibrionales</taxon>
        <taxon>Microbulbiferaceae</taxon>
        <taxon>Biformimicrobium</taxon>
    </lineage>
</organism>
<dbReference type="SUPFAM" id="SSF53474">
    <property type="entry name" value="alpha/beta-Hydrolases"/>
    <property type="match status" value="1"/>
</dbReference>
<evidence type="ECO:0000256" key="2">
    <source>
        <dbReference type="ARBA" id="ARBA00022825"/>
    </source>
</evidence>
<dbReference type="PANTHER" id="PTHR42776">
    <property type="entry name" value="SERINE PEPTIDASE S9 FAMILY MEMBER"/>
    <property type="match status" value="1"/>
</dbReference>
<keyword evidence="2" id="KW-0645">Protease</keyword>
<dbReference type="InterPro" id="IPR002469">
    <property type="entry name" value="Peptidase_S9B_N"/>
</dbReference>
<accession>A0ABQ6M001</accession>
<keyword evidence="6" id="KW-1185">Reference proteome</keyword>
<dbReference type="EMBL" id="BSYJ01000003">
    <property type="protein sequence ID" value="GMG87631.1"/>
    <property type="molecule type" value="Genomic_DNA"/>
</dbReference>
<proteinExistence type="predicted"/>
<dbReference type="RefSeq" id="WP_285764249.1">
    <property type="nucleotide sequence ID" value="NZ_BSYJ01000003.1"/>
</dbReference>
<dbReference type="InterPro" id="IPR011042">
    <property type="entry name" value="6-blade_b-propeller_TolB-like"/>
</dbReference>
<evidence type="ECO:0000313" key="6">
    <source>
        <dbReference type="Proteomes" id="UP001224392"/>
    </source>
</evidence>
<dbReference type="Gene3D" id="2.120.10.30">
    <property type="entry name" value="TolB, C-terminal domain"/>
    <property type="match status" value="2"/>
</dbReference>